<dbReference type="InterPro" id="IPR039672">
    <property type="entry name" value="MFS_2"/>
</dbReference>
<feature type="transmembrane region" description="Helical" evidence="1">
    <location>
        <begin position="333"/>
        <end position="355"/>
    </location>
</feature>
<feature type="transmembrane region" description="Helical" evidence="1">
    <location>
        <begin position="162"/>
        <end position="184"/>
    </location>
</feature>
<dbReference type="PANTHER" id="PTHR11328:SF24">
    <property type="entry name" value="MAJOR FACILITATOR SUPERFAMILY (MFS) PROFILE DOMAIN-CONTAINING PROTEIN"/>
    <property type="match status" value="1"/>
</dbReference>
<comment type="caution">
    <text evidence="2">The sequence shown here is derived from an EMBL/GenBank/DDBJ whole genome shotgun (WGS) entry which is preliminary data.</text>
</comment>
<dbReference type="InterPro" id="IPR001927">
    <property type="entry name" value="Na/Gal_symport"/>
</dbReference>
<dbReference type="RefSeq" id="WP_207702237.1">
    <property type="nucleotide sequence ID" value="NZ_JAFREL020000002.1"/>
</dbReference>
<dbReference type="NCBIfam" id="TIGR00792">
    <property type="entry name" value="gph"/>
    <property type="match status" value="1"/>
</dbReference>
<feature type="transmembrane region" description="Helical" evidence="1">
    <location>
        <begin position="51"/>
        <end position="78"/>
    </location>
</feature>
<evidence type="ECO:0000313" key="2">
    <source>
        <dbReference type="EMBL" id="MEO1771142.1"/>
    </source>
</evidence>
<proteinExistence type="predicted"/>
<feature type="transmembrane region" description="Helical" evidence="1">
    <location>
        <begin position="118"/>
        <end position="142"/>
    </location>
</feature>
<dbReference type="PANTHER" id="PTHR11328">
    <property type="entry name" value="MAJOR FACILITATOR SUPERFAMILY DOMAIN-CONTAINING PROTEIN"/>
    <property type="match status" value="1"/>
</dbReference>
<keyword evidence="1" id="KW-1133">Transmembrane helix</keyword>
<feature type="transmembrane region" description="Helical" evidence="1">
    <location>
        <begin position="21"/>
        <end position="45"/>
    </location>
</feature>
<dbReference type="Proteomes" id="UP000664357">
    <property type="component" value="Unassembled WGS sequence"/>
</dbReference>
<dbReference type="Pfam" id="PF13347">
    <property type="entry name" value="MFS_2"/>
    <property type="match status" value="1"/>
</dbReference>
<name>A0ABV0EV22_9ENTE</name>
<keyword evidence="3" id="KW-1185">Reference proteome</keyword>
<dbReference type="InterPro" id="IPR036259">
    <property type="entry name" value="MFS_trans_sf"/>
</dbReference>
<feature type="transmembrane region" description="Helical" evidence="1">
    <location>
        <begin position="90"/>
        <end position="112"/>
    </location>
</feature>
<feature type="transmembrane region" description="Helical" evidence="1">
    <location>
        <begin position="308"/>
        <end position="327"/>
    </location>
</feature>
<dbReference type="CDD" id="cd17332">
    <property type="entry name" value="MFS_MelB_like"/>
    <property type="match status" value="1"/>
</dbReference>
<reference evidence="2 3" key="1">
    <citation type="submission" date="2024-02" db="EMBL/GenBank/DDBJ databases">
        <title>The Genome Sequence of Enterococcus sp. DIV0159.</title>
        <authorList>
            <person name="Earl A."/>
            <person name="Manson A."/>
            <person name="Gilmore M."/>
            <person name="Sanders J."/>
            <person name="Shea T."/>
            <person name="Howe W."/>
            <person name="Livny J."/>
            <person name="Cuomo C."/>
            <person name="Neafsey D."/>
            <person name="Birren B."/>
        </authorList>
    </citation>
    <scope>NUCLEOTIDE SEQUENCE [LARGE SCALE GENOMIC DNA]</scope>
    <source>
        <strain evidence="2 3">665A</strain>
    </source>
</reference>
<dbReference type="EMBL" id="JAFREL020000002">
    <property type="protein sequence ID" value="MEO1771142.1"/>
    <property type="molecule type" value="Genomic_DNA"/>
</dbReference>
<keyword evidence="1" id="KW-0812">Transmembrane</keyword>
<sequence>MEISEKKVKMIGENLDFKEKVAYGFGDAASNVVWASMGAFIMYYYTDIVQVNAAVIGTIFLISRVINAIVYLIVGGLVDKTKSKYGKARPWMLNLAIPFAIAIFALFAVPDFSEKARIVYIFVSYNILMTVYAFINLPYGALSTLMTQDQYQRTLLNIFRQLFAQIASLIITACTLPLVGFFGNRFGERAAWGIVYAIFGAIAGLLFFLCFLGTKERVVQTEEEKQEKVNLMDGIKSILKNKYWYFVVVLGITTNVFFQAISTVNTYYCKAVLHRSDMIGIMNSAYIIPCIASFFIMPFIVKRLGKRYTTLLGWVIILASYAILLPFTENTTMLILTSILRGIGYGCQIAVYYAMLGDTVEYGEWTSHTRFEGLTFSMQGFTGTVGAGVVTAIIGGVLSASKYNGALGFSDIQPDSAVSAIKFLFIGMPAIAGVVSLLVLGIYKLDKLYPSIIADLQSRKSNSKEA</sequence>
<feature type="transmembrane region" description="Helical" evidence="1">
    <location>
        <begin position="243"/>
        <end position="261"/>
    </location>
</feature>
<dbReference type="Gene3D" id="1.20.1250.20">
    <property type="entry name" value="MFS general substrate transporter like domains"/>
    <property type="match status" value="2"/>
</dbReference>
<evidence type="ECO:0000313" key="3">
    <source>
        <dbReference type="Proteomes" id="UP000664357"/>
    </source>
</evidence>
<feature type="transmembrane region" description="Helical" evidence="1">
    <location>
        <begin position="190"/>
        <end position="212"/>
    </location>
</feature>
<evidence type="ECO:0000256" key="1">
    <source>
        <dbReference type="SAM" id="Phobius"/>
    </source>
</evidence>
<gene>
    <name evidence="2" type="ORF">JZO67_003117</name>
</gene>
<protein>
    <submittedName>
        <fullName evidence="2">GPH family glycoside/pentoside/hexuronide:cation symporter</fullName>
    </submittedName>
</protein>
<keyword evidence="1" id="KW-0472">Membrane</keyword>
<feature type="transmembrane region" description="Helical" evidence="1">
    <location>
        <begin position="376"/>
        <end position="400"/>
    </location>
</feature>
<dbReference type="SUPFAM" id="SSF103473">
    <property type="entry name" value="MFS general substrate transporter"/>
    <property type="match status" value="1"/>
</dbReference>
<accession>A0ABV0EV22</accession>
<feature type="transmembrane region" description="Helical" evidence="1">
    <location>
        <begin position="420"/>
        <end position="443"/>
    </location>
</feature>
<organism evidence="2 3">
    <name type="scientific">Candidatus Enterococcus ferrettii</name>
    <dbReference type="NCBI Taxonomy" id="2815324"/>
    <lineage>
        <taxon>Bacteria</taxon>
        <taxon>Bacillati</taxon>
        <taxon>Bacillota</taxon>
        <taxon>Bacilli</taxon>
        <taxon>Lactobacillales</taxon>
        <taxon>Enterococcaceae</taxon>
        <taxon>Enterococcus</taxon>
    </lineage>
</organism>
<feature type="transmembrane region" description="Helical" evidence="1">
    <location>
        <begin position="281"/>
        <end position="301"/>
    </location>
</feature>